<dbReference type="Pfam" id="PF03816">
    <property type="entry name" value="LytR_cpsA_psr"/>
    <property type="match status" value="1"/>
</dbReference>
<organism evidence="7 8">
    <name type="scientific">Oceanobacillus bengalensis</name>
    <dbReference type="NCBI Taxonomy" id="1435466"/>
    <lineage>
        <taxon>Bacteria</taxon>
        <taxon>Bacillati</taxon>
        <taxon>Bacillota</taxon>
        <taxon>Bacilli</taxon>
        <taxon>Bacillales</taxon>
        <taxon>Bacillaceae</taxon>
        <taxon>Oceanobacillus</taxon>
    </lineage>
</organism>
<dbReference type="OrthoDB" id="2720222at2"/>
<evidence type="ECO:0000256" key="4">
    <source>
        <dbReference type="ARBA" id="ARBA00022989"/>
    </source>
</evidence>
<dbReference type="RefSeq" id="WP_121134706.1">
    <property type="nucleotide sequence ID" value="NZ_JBHUFK010000042.1"/>
</dbReference>
<keyword evidence="2 5" id="KW-0812">Transmembrane</keyword>
<evidence type="ECO:0000256" key="3">
    <source>
        <dbReference type="ARBA" id="ARBA00022968"/>
    </source>
</evidence>
<dbReference type="PANTHER" id="PTHR33392:SF6">
    <property type="entry name" value="POLYISOPRENYL-TEICHOIC ACID--PEPTIDOGLYCAN TEICHOIC ACID TRANSFERASE TAGU"/>
    <property type="match status" value="1"/>
</dbReference>
<dbReference type="GO" id="GO:0071555">
    <property type="term" value="P:cell wall organization"/>
    <property type="evidence" value="ECO:0007669"/>
    <property type="project" value="UniProtKB-KW"/>
</dbReference>
<evidence type="ECO:0000256" key="1">
    <source>
        <dbReference type="ARBA" id="ARBA00006068"/>
    </source>
</evidence>
<keyword evidence="3" id="KW-0735">Signal-anchor</keyword>
<name>A0A494YRD2_9BACI</name>
<feature type="domain" description="Cell envelope-related transcriptional attenuator" evidence="6">
    <location>
        <begin position="112"/>
        <end position="228"/>
    </location>
</feature>
<comment type="caution">
    <text evidence="7">The sequence shown here is derived from an EMBL/GenBank/DDBJ whole genome shotgun (WGS) entry which is preliminary data.</text>
</comment>
<dbReference type="Gene3D" id="3.30.420.590">
    <property type="match status" value="1"/>
</dbReference>
<dbReference type="Proteomes" id="UP000281813">
    <property type="component" value="Unassembled WGS sequence"/>
</dbReference>
<dbReference type="PANTHER" id="PTHR33392">
    <property type="entry name" value="POLYISOPRENYL-TEICHOIC ACID--PEPTIDOGLYCAN TEICHOIC ACID TRANSFERASE TAGU"/>
    <property type="match status" value="1"/>
</dbReference>
<dbReference type="InterPro" id="IPR050922">
    <property type="entry name" value="LytR/CpsA/Psr_CW_biosynth"/>
</dbReference>
<protein>
    <submittedName>
        <fullName evidence="7">LytR family transcriptional regulator</fullName>
    </submittedName>
</protein>
<feature type="transmembrane region" description="Helical" evidence="5">
    <location>
        <begin position="48"/>
        <end position="70"/>
    </location>
</feature>
<evidence type="ECO:0000313" key="8">
    <source>
        <dbReference type="Proteomes" id="UP000281813"/>
    </source>
</evidence>
<dbReference type="InterPro" id="IPR004474">
    <property type="entry name" value="LytR_CpsA_psr"/>
</dbReference>
<dbReference type="EMBL" id="RBZO01000055">
    <property type="protein sequence ID" value="RKQ11769.1"/>
    <property type="molecule type" value="Genomic_DNA"/>
</dbReference>
<dbReference type="AlphaFoldDB" id="A0A494YRD2"/>
<keyword evidence="5" id="KW-0472">Membrane</keyword>
<dbReference type="NCBIfam" id="TIGR00350">
    <property type="entry name" value="lytR_cpsA_psr"/>
    <property type="match status" value="1"/>
</dbReference>
<evidence type="ECO:0000259" key="6">
    <source>
        <dbReference type="Pfam" id="PF03816"/>
    </source>
</evidence>
<comment type="similarity">
    <text evidence="1">Belongs to the LytR/CpsA/Psr (LCP) family.</text>
</comment>
<dbReference type="Gene3D" id="3.40.630.190">
    <property type="entry name" value="LCP protein"/>
    <property type="match status" value="1"/>
</dbReference>
<keyword evidence="8" id="KW-1185">Reference proteome</keyword>
<accession>A0A494YRD2</accession>
<sequence length="327" mass="37052">MRDDFFNHSSDSKLTFTKEDRDKVFEQINRTENDKMQKKPFISFSKRIAYFAASLVAVGLSILLFIPSIFSGNINYEENNGTNPNGAVVQKDENFTALLAIKDENQRIPLNLLLTYNKDKNRMKVLSIPRDTYVPISDNDGTNDKLTHAYAYGSEGAESVKTTVSNFFDIPIDYYAVIDLKTFSTMIDSVDGINYDIEEDIRVRAISQAAFDLEQGTNHLNGEEVVALMMDATYGRSMGEEDLVNLLNAVINKVKNEIQQTELEEITREIEGNVPIDQLFMNEMEIPSLQSVSLIDGMKSVTIDGAFYFKIEKEFLSDVSEELTTWN</sequence>
<keyword evidence="4 5" id="KW-1133">Transmembrane helix</keyword>
<evidence type="ECO:0000256" key="2">
    <source>
        <dbReference type="ARBA" id="ARBA00022692"/>
    </source>
</evidence>
<evidence type="ECO:0000256" key="5">
    <source>
        <dbReference type="SAM" id="Phobius"/>
    </source>
</evidence>
<reference evidence="7 8" key="1">
    <citation type="journal article" date="2015" name="Antonie Van Leeuwenhoek">
        <title>Oceanobacillus bengalensis sp. nov., a bacterium isolated from seawater of the Bay of Bengal.</title>
        <authorList>
            <person name="Yongchang O."/>
            <person name="Xiang W."/>
            <person name="Wang G."/>
        </authorList>
    </citation>
    <scope>NUCLEOTIDE SEQUENCE [LARGE SCALE GENOMIC DNA]</scope>
    <source>
        <strain evidence="7 8">MCCC 1K00260</strain>
    </source>
</reference>
<evidence type="ECO:0000313" key="7">
    <source>
        <dbReference type="EMBL" id="RKQ11769.1"/>
    </source>
</evidence>
<proteinExistence type="inferred from homology"/>
<gene>
    <name evidence="7" type="ORF">D8M05_19330</name>
</gene>